<dbReference type="Proteomes" id="UP000001431">
    <property type="component" value="Chromosome"/>
</dbReference>
<evidence type="ECO:0000313" key="3">
    <source>
        <dbReference type="Proteomes" id="UP000001431"/>
    </source>
</evidence>
<dbReference type="InterPro" id="IPR007214">
    <property type="entry name" value="YbaK/aa-tRNA-synth-assoc-dom"/>
</dbReference>
<name>A3MTN0_PYRCJ</name>
<dbReference type="Gene3D" id="3.90.960.10">
    <property type="entry name" value="YbaK/aminoacyl-tRNA synthetase-associated domain"/>
    <property type="match status" value="1"/>
</dbReference>
<dbReference type="HOGENOM" id="CLU_094875_0_2_2"/>
<organism evidence="2 3">
    <name type="scientific">Pyrobaculum calidifontis (strain DSM 21063 / JCM 11548 / VA1)</name>
    <dbReference type="NCBI Taxonomy" id="410359"/>
    <lineage>
        <taxon>Archaea</taxon>
        <taxon>Thermoproteota</taxon>
        <taxon>Thermoprotei</taxon>
        <taxon>Thermoproteales</taxon>
        <taxon>Thermoproteaceae</taxon>
        <taxon>Pyrobaculum</taxon>
    </lineage>
</organism>
<dbReference type="eggNOG" id="arCOG04332">
    <property type="taxonomic scope" value="Archaea"/>
</dbReference>
<dbReference type="GO" id="GO:0004812">
    <property type="term" value="F:aminoacyl-tRNA ligase activity"/>
    <property type="evidence" value="ECO:0007669"/>
    <property type="project" value="UniProtKB-KW"/>
</dbReference>
<protein>
    <submittedName>
        <fullName evidence="2">YbaK/prolyl-tRNA synthetase associated region</fullName>
    </submittedName>
</protein>
<accession>A3MTN0</accession>
<evidence type="ECO:0000313" key="2">
    <source>
        <dbReference type="EMBL" id="ABO07997.1"/>
    </source>
</evidence>
<gene>
    <name evidence="2" type="ordered locus">Pcal_0570</name>
</gene>
<dbReference type="GO" id="GO:0002161">
    <property type="term" value="F:aminoacyl-tRNA deacylase activity"/>
    <property type="evidence" value="ECO:0007669"/>
    <property type="project" value="InterPro"/>
</dbReference>
<keyword evidence="3" id="KW-1185">Reference proteome</keyword>
<dbReference type="PANTHER" id="PTHR30411">
    <property type="entry name" value="CYTOPLASMIC PROTEIN"/>
    <property type="match status" value="1"/>
</dbReference>
<dbReference type="OrthoDB" id="27691at2157"/>
<reference evidence="2" key="1">
    <citation type="submission" date="2007-02" db="EMBL/GenBank/DDBJ databases">
        <title>Complete sequence of Pyrobaculum calidifontis JCM 11548.</title>
        <authorList>
            <consortium name="US DOE Joint Genome Institute"/>
            <person name="Copeland A."/>
            <person name="Lucas S."/>
            <person name="Lapidus A."/>
            <person name="Barry K."/>
            <person name="Glavina del Rio T."/>
            <person name="Dalin E."/>
            <person name="Tice H."/>
            <person name="Pitluck S."/>
            <person name="Chain P."/>
            <person name="Malfatti S."/>
            <person name="Shin M."/>
            <person name="Vergez L."/>
            <person name="Schmutz J."/>
            <person name="Larimer F."/>
            <person name="Land M."/>
            <person name="Hauser L."/>
            <person name="Kyrpides N."/>
            <person name="Mikhailova N."/>
            <person name="Cozen A.E."/>
            <person name="Fitz-Gibbon S.T."/>
            <person name="House C.H."/>
            <person name="Saltikov C."/>
            <person name="Lowe T.M."/>
            <person name="Richardson P."/>
        </authorList>
    </citation>
    <scope>NUCLEOTIDE SEQUENCE [LARGE SCALE GENOMIC DNA]</scope>
    <source>
        <strain evidence="2">JCM 11548</strain>
    </source>
</reference>
<sequence length="131" mass="14405">MRLDEVGERIVLPTPVRTVKQAAQAVGVSEDKIVKTLVVKCGEEYRAYILRGTKRLDLDKLGCRMATPGEVAEVTGYNVGGVPPVLRIPVYIDRELLAEDYVYGGGGDEYSLLRFRPAELVERGLATPVDI</sequence>
<evidence type="ECO:0000259" key="1">
    <source>
        <dbReference type="Pfam" id="PF04073"/>
    </source>
</evidence>
<dbReference type="PANTHER" id="PTHR30411:SF1">
    <property type="entry name" value="CYTOPLASMIC PROTEIN"/>
    <property type="match status" value="1"/>
</dbReference>
<dbReference type="KEGG" id="pcl:Pcal_0570"/>
<dbReference type="STRING" id="410359.Pcal_0570"/>
<dbReference type="InterPro" id="IPR036754">
    <property type="entry name" value="YbaK/aa-tRNA-synt-asso_dom_sf"/>
</dbReference>
<dbReference type="EMBL" id="CP000561">
    <property type="protein sequence ID" value="ABO07997.1"/>
    <property type="molecule type" value="Genomic_DNA"/>
</dbReference>
<dbReference type="AlphaFoldDB" id="A3MTN0"/>
<dbReference type="RefSeq" id="WP_011849255.1">
    <property type="nucleotide sequence ID" value="NC_009073.1"/>
</dbReference>
<feature type="domain" description="YbaK/aminoacyl-tRNA synthetase-associated" evidence="1">
    <location>
        <begin position="15"/>
        <end position="121"/>
    </location>
</feature>
<dbReference type="GeneID" id="4908931"/>
<dbReference type="Pfam" id="PF04073">
    <property type="entry name" value="tRNA_edit"/>
    <property type="match status" value="1"/>
</dbReference>
<dbReference type="SUPFAM" id="SSF55826">
    <property type="entry name" value="YbaK/ProRS associated domain"/>
    <property type="match status" value="1"/>
</dbReference>
<proteinExistence type="predicted"/>